<keyword evidence="12" id="KW-0969">Cilium</keyword>
<keyword evidence="7" id="KW-0283">Flagellar rotation</keyword>
<name>A0ABY5L8I1_9SPHN</name>
<keyword evidence="5" id="KW-1003">Cell membrane</keyword>
<evidence type="ECO:0000256" key="6">
    <source>
        <dbReference type="ARBA" id="ARBA00022500"/>
    </source>
</evidence>
<evidence type="ECO:0000259" key="11">
    <source>
        <dbReference type="Pfam" id="PF01052"/>
    </source>
</evidence>
<comment type="function">
    <text evidence="10">FliM is one of three proteins (FliG, FliN, FliM) that forms the rotor-mounted switch complex (C ring), located at the base of the basal body. This complex interacts with the CheY and CheZ chemotaxis proteins, in addition to contacting components of the motor that determine the direction of flagellar rotation.</text>
</comment>
<keyword evidence="9" id="KW-0975">Bacterial flagellum</keyword>
<keyword evidence="6" id="KW-0145">Chemotaxis</keyword>
<evidence type="ECO:0000256" key="5">
    <source>
        <dbReference type="ARBA" id="ARBA00022475"/>
    </source>
</evidence>
<dbReference type="InterPro" id="IPR001689">
    <property type="entry name" value="Flag_FliM"/>
</dbReference>
<gene>
    <name evidence="12" type="ORF">NMP03_13885</name>
</gene>
<keyword evidence="12" id="KW-0282">Flagellum</keyword>
<dbReference type="PANTHER" id="PTHR30034:SF6">
    <property type="entry name" value="YOP PROTEINS TRANSLOCATION PROTEIN Q"/>
    <property type="match status" value="1"/>
</dbReference>
<keyword evidence="12" id="KW-0966">Cell projection</keyword>
<evidence type="ECO:0000313" key="13">
    <source>
        <dbReference type="Proteomes" id="UP001058533"/>
    </source>
</evidence>
<dbReference type="CDD" id="cd17908">
    <property type="entry name" value="FliM"/>
    <property type="match status" value="1"/>
</dbReference>
<evidence type="ECO:0000313" key="12">
    <source>
        <dbReference type="EMBL" id="UUL82256.1"/>
    </source>
</evidence>
<reference evidence="12" key="1">
    <citation type="submission" date="2022-07" db="EMBL/GenBank/DDBJ databases">
        <title>Sphingomonas sp. nov., a novel bacterium isolated from the north slope of the Mount Everest.</title>
        <authorList>
            <person name="Cui X."/>
            <person name="Liu Y."/>
        </authorList>
    </citation>
    <scope>NUCLEOTIDE SEQUENCE</scope>
    <source>
        <strain evidence="12">S5-59</strain>
    </source>
</reference>
<protein>
    <recommendedName>
        <fullName evidence="4">Flagellar motor switch protein FliM</fullName>
    </recommendedName>
</protein>
<dbReference type="SUPFAM" id="SSF101801">
    <property type="entry name" value="Surface presentation of antigens (SPOA)"/>
    <property type="match status" value="1"/>
</dbReference>
<dbReference type="Pfam" id="PF02154">
    <property type="entry name" value="FliM"/>
    <property type="match status" value="1"/>
</dbReference>
<dbReference type="Pfam" id="PF01052">
    <property type="entry name" value="FliMN_C"/>
    <property type="match status" value="1"/>
</dbReference>
<dbReference type="Gene3D" id="3.40.1550.10">
    <property type="entry name" value="CheC-like"/>
    <property type="match status" value="1"/>
</dbReference>
<keyword evidence="8" id="KW-0472">Membrane</keyword>
<organism evidence="12 13">
    <name type="scientific">Sphingomonas qomolangmaensis</name>
    <dbReference type="NCBI Taxonomy" id="2918765"/>
    <lineage>
        <taxon>Bacteria</taxon>
        <taxon>Pseudomonadati</taxon>
        <taxon>Pseudomonadota</taxon>
        <taxon>Alphaproteobacteria</taxon>
        <taxon>Sphingomonadales</taxon>
        <taxon>Sphingomonadaceae</taxon>
        <taxon>Sphingomonas</taxon>
    </lineage>
</organism>
<feature type="domain" description="Flagellar motor switch protein FliN-like C-terminal" evidence="11">
    <location>
        <begin position="246"/>
        <end position="311"/>
    </location>
</feature>
<dbReference type="PANTHER" id="PTHR30034">
    <property type="entry name" value="FLAGELLAR MOTOR SWITCH PROTEIN FLIM"/>
    <property type="match status" value="1"/>
</dbReference>
<dbReference type="InterPro" id="IPR028976">
    <property type="entry name" value="CheC-like_sf"/>
</dbReference>
<evidence type="ECO:0000256" key="4">
    <source>
        <dbReference type="ARBA" id="ARBA00021898"/>
    </source>
</evidence>
<dbReference type="RefSeq" id="WP_256506056.1">
    <property type="nucleotide sequence ID" value="NZ_CP101740.1"/>
</dbReference>
<evidence type="ECO:0000256" key="9">
    <source>
        <dbReference type="ARBA" id="ARBA00023143"/>
    </source>
</evidence>
<sequence>MVNGPSGTAAFDRRERPRHDAAHAASLGIANLNPFGDLHTLQHLSARMARSMRGVFEPVLRRAVRTWAEPLSVERFGSYCAERPKGMTVWLPLAMQTPSQANPGQALMAIDAKFALELLDLFFGGTGEAPHPMPSELSPAAEAMVKRIGTMIAEPLAAAWEPVARLSFAPGHPETSCAMLANLDDDDAMIVTRFGIAAGNDKPVFVDLVYPVAALKPIGPSLNAKVHGRTAEPEPQWRTGLTRAAMAVTFPVRSVLAEPTISLGRLLELKEGDVIPISFGQHVPVMIGTHRLGTGIVGSANGHAAICLHSIERLDEEDYP</sequence>
<accession>A0ABY5L8I1</accession>
<evidence type="ECO:0000256" key="7">
    <source>
        <dbReference type="ARBA" id="ARBA00022779"/>
    </source>
</evidence>
<comment type="similarity">
    <text evidence="3">Belongs to the FliM family.</text>
</comment>
<dbReference type="InterPro" id="IPR001543">
    <property type="entry name" value="FliN-like_C"/>
</dbReference>
<dbReference type="Gene3D" id="2.30.330.10">
    <property type="entry name" value="SpoA-like"/>
    <property type="match status" value="1"/>
</dbReference>
<evidence type="ECO:0000256" key="10">
    <source>
        <dbReference type="ARBA" id="ARBA00025044"/>
    </source>
</evidence>
<comment type="subcellular location">
    <subcellularLocation>
        <location evidence="1">Bacterial flagellum basal body</location>
    </subcellularLocation>
    <subcellularLocation>
        <location evidence="2">Cell membrane</location>
        <topology evidence="2">Peripheral membrane protein</topology>
    </subcellularLocation>
</comment>
<dbReference type="Proteomes" id="UP001058533">
    <property type="component" value="Chromosome"/>
</dbReference>
<evidence type="ECO:0000256" key="8">
    <source>
        <dbReference type="ARBA" id="ARBA00023136"/>
    </source>
</evidence>
<evidence type="ECO:0000256" key="2">
    <source>
        <dbReference type="ARBA" id="ARBA00004202"/>
    </source>
</evidence>
<keyword evidence="13" id="KW-1185">Reference proteome</keyword>
<proteinExistence type="inferred from homology"/>
<dbReference type="SUPFAM" id="SSF103039">
    <property type="entry name" value="CheC-like"/>
    <property type="match status" value="1"/>
</dbReference>
<evidence type="ECO:0000256" key="3">
    <source>
        <dbReference type="ARBA" id="ARBA00011049"/>
    </source>
</evidence>
<dbReference type="InterPro" id="IPR036429">
    <property type="entry name" value="SpoA-like_sf"/>
</dbReference>
<dbReference type="EMBL" id="CP101740">
    <property type="protein sequence ID" value="UUL82256.1"/>
    <property type="molecule type" value="Genomic_DNA"/>
</dbReference>
<evidence type="ECO:0000256" key="1">
    <source>
        <dbReference type="ARBA" id="ARBA00004117"/>
    </source>
</evidence>